<evidence type="ECO:0000256" key="1">
    <source>
        <dbReference type="SAM" id="MobiDB-lite"/>
    </source>
</evidence>
<feature type="compositionally biased region" description="Basic residues" evidence="1">
    <location>
        <begin position="16"/>
        <end position="34"/>
    </location>
</feature>
<accession>A0A0A9GGM6</accession>
<protein>
    <submittedName>
        <fullName evidence="2">Uncharacterized protein</fullName>
    </submittedName>
</protein>
<evidence type="ECO:0000313" key="2">
    <source>
        <dbReference type="EMBL" id="JAE24255.1"/>
    </source>
</evidence>
<feature type="region of interest" description="Disordered" evidence="1">
    <location>
        <begin position="1"/>
        <end position="53"/>
    </location>
</feature>
<name>A0A0A9GGM6_ARUDO</name>
<dbReference type="EMBL" id="GBRH01173641">
    <property type="protein sequence ID" value="JAE24255.1"/>
    <property type="molecule type" value="Transcribed_RNA"/>
</dbReference>
<reference evidence="2" key="2">
    <citation type="journal article" date="2015" name="Data Brief">
        <title>Shoot transcriptome of the giant reed, Arundo donax.</title>
        <authorList>
            <person name="Barrero R.A."/>
            <person name="Guerrero F.D."/>
            <person name="Moolhuijzen P."/>
            <person name="Goolsby J.A."/>
            <person name="Tidwell J."/>
            <person name="Bellgard S.E."/>
            <person name="Bellgard M.I."/>
        </authorList>
    </citation>
    <scope>NUCLEOTIDE SEQUENCE</scope>
    <source>
        <tissue evidence="2">Shoot tissue taken approximately 20 cm above the soil surface</tissue>
    </source>
</reference>
<proteinExistence type="predicted"/>
<feature type="compositionally biased region" description="Low complexity" evidence="1">
    <location>
        <begin position="1"/>
        <end position="15"/>
    </location>
</feature>
<reference evidence="2" key="1">
    <citation type="submission" date="2014-09" db="EMBL/GenBank/DDBJ databases">
        <authorList>
            <person name="Magalhaes I.L.F."/>
            <person name="Oliveira U."/>
            <person name="Santos F.R."/>
            <person name="Vidigal T.H.D.A."/>
            <person name="Brescovit A.D."/>
            <person name="Santos A.J."/>
        </authorList>
    </citation>
    <scope>NUCLEOTIDE SEQUENCE</scope>
    <source>
        <tissue evidence="2">Shoot tissue taken approximately 20 cm above the soil surface</tissue>
    </source>
</reference>
<organism evidence="2">
    <name type="scientific">Arundo donax</name>
    <name type="common">Giant reed</name>
    <name type="synonym">Donax arundinaceus</name>
    <dbReference type="NCBI Taxonomy" id="35708"/>
    <lineage>
        <taxon>Eukaryota</taxon>
        <taxon>Viridiplantae</taxon>
        <taxon>Streptophyta</taxon>
        <taxon>Embryophyta</taxon>
        <taxon>Tracheophyta</taxon>
        <taxon>Spermatophyta</taxon>
        <taxon>Magnoliopsida</taxon>
        <taxon>Liliopsida</taxon>
        <taxon>Poales</taxon>
        <taxon>Poaceae</taxon>
        <taxon>PACMAD clade</taxon>
        <taxon>Arundinoideae</taxon>
        <taxon>Arundineae</taxon>
        <taxon>Arundo</taxon>
    </lineage>
</organism>
<dbReference type="AlphaFoldDB" id="A0A0A9GGM6"/>
<sequence>MPGCAGARRAPSAGRRPSRRPPPRRSLRRSRSSSRSRSTPLTGGAAGDGQDGHCRIGATRCSSLLLFSISVFYV</sequence>